<proteinExistence type="predicted"/>
<evidence type="ECO:0000256" key="1">
    <source>
        <dbReference type="SAM" id="Coils"/>
    </source>
</evidence>
<gene>
    <name evidence="3" type="ORF">AFUS01_LOCUS14112</name>
</gene>
<feature type="coiled-coil region" evidence="1">
    <location>
        <begin position="3"/>
        <end position="30"/>
    </location>
</feature>
<protein>
    <submittedName>
        <fullName evidence="3">Uncharacterized protein</fullName>
    </submittedName>
</protein>
<keyword evidence="1" id="KW-0175">Coiled coil</keyword>
<sequence length="282" mass="31733">VGMDAVIARLAEVMKTLNELKEENSVLRKEIFGVGVSASSSQSMGLMENKTLREIVEETQFQVKALNTKISNYEEQNVHSDISNSMDGVNQRSTGNGQDRRRSEESVEEIQVVEIRSKTIAEERNWMKATFNELKPFQTIEDGESFSGRTVQNISSSFNGSGTETCAITMKFSNYLDYTLTDKYYVDRIMSTSKIDGHTSEVISGVNGRYNRCSLACSFKVSRLLCLIVYCDVDLNGNISFAIGLTPPYVNPRQDIEKLLNTLKQMSNVPEVWIQQRNSTQP</sequence>
<feature type="non-terminal residue" evidence="3">
    <location>
        <position position="282"/>
    </location>
</feature>
<dbReference type="AlphaFoldDB" id="A0A8J2NZI3"/>
<reference evidence="3" key="1">
    <citation type="submission" date="2021-06" db="EMBL/GenBank/DDBJ databases">
        <authorList>
            <person name="Hodson N. C."/>
            <person name="Mongue J. A."/>
            <person name="Jaron S. K."/>
        </authorList>
    </citation>
    <scope>NUCLEOTIDE SEQUENCE</scope>
</reference>
<accession>A0A8J2NZI3</accession>
<name>A0A8J2NZI3_9HEXA</name>
<feature type="compositionally biased region" description="Polar residues" evidence="2">
    <location>
        <begin position="79"/>
        <end position="97"/>
    </location>
</feature>
<keyword evidence="4" id="KW-1185">Reference proteome</keyword>
<evidence type="ECO:0000313" key="4">
    <source>
        <dbReference type="Proteomes" id="UP000708208"/>
    </source>
</evidence>
<evidence type="ECO:0000313" key="3">
    <source>
        <dbReference type="EMBL" id="CAG7725133.1"/>
    </source>
</evidence>
<organism evidence="3 4">
    <name type="scientific">Allacma fusca</name>
    <dbReference type="NCBI Taxonomy" id="39272"/>
    <lineage>
        <taxon>Eukaryota</taxon>
        <taxon>Metazoa</taxon>
        <taxon>Ecdysozoa</taxon>
        <taxon>Arthropoda</taxon>
        <taxon>Hexapoda</taxon>
        <taxon>Collembola</taxon>
        <taxon>Symphypleona</taxon>
        <taxon>Sminthuridae</taxon>
        <taxon>Allacma</taxon>
    </lineage>
</organism>
<feature type="non-terminal residue" evidence="3">
    <location>
        <position position="1"/>
    </location>
</feature>
<comment type="caution">
    <text evidence="3">The sequence shown here is derived from an EMBL/GenBank/DDBJ whole genome shotgun (WGS) entry which is preliminary data.</text>
</comment>
<evidence type="ECO:0000256" key="2">
    <source>
        <dbReference type="SAM" id="MobiDB-lite"/>
    </source>
</evidence>
<dbReference type="EMBL" id="CAJVCH010117964">
    <property type="protein sequence ID" value="CAG7725133.1"/>
    <property type="molecule type" value="Genomic_DNA"/>
</dbReference>
<feature type="region of interest" description="Disordered" evidence="2">
    <location>
        <begin position="79"/>
        <end position="106"/>
    </location>
</feature>
<dbReference type="Proteomes" id="UP000708208">
    <property type="component" value="Unassembled WGS sequence"/>
</dbReference>